<dbReference type="SUPFAM" id="SSF82549">
    <property type="entry name" value="DAK1/DegV-like"/>
    <property type="match status" value="1"/>
</dbReference>
<evidence type="ECO:0008006" key="4">
    <source>
        <dbReference type="Google" id="ProtNLM"/>
    </source>
</evidence>
<dbReference type="AlphaFoldDB" id="A0A7U7GBF0"/>
<organism evidence="2 3">
    <name type="scientific">Candidatus Contendobacter odensis Run_B_J11</name>
    <dbReference type="NCBI Taxonomy" id="1400861"/>
    <lineage>
        <taxon>Bacteria</taxon>
        <taxon>Pseudomonadati</taxon>
        <taxon>Pseudomonadota</taxon>
        <taxon>Gammaproteobacteria</taxon>
        <taxon>Candidatus Competibacteraceae</taxon>
        <taxon>Candidatus Contendibacter</taxon>
    </lineage>
</organism>
<evidence type="ECO:0000313" key="3">
    <source>
        <dbReference type="Proteomes" id="UP000019184"/>
    </source>
</evidence>
<dbReference type="InterPro" id="IPR050270">
    <property type="entry name" value="DegV_domain_contain"/>
</dbReference>
<dbReference type="GO" id="GO:0008289">
    <property type="term" value="F:lipid binding"/>
    <property type="evidence" value="ECO:0007669"/>
    <property type="project" value="UniProtKB-KW"/>
</dbReference>
<sequence>MRTGVVIDSACDLPQSYIQNHNLHIMPISLHFGYDLFRDTRDPEATQAFYRKYLAEKTLDIETAPFSVEQIKTLFMEELVLKYDRVLVITIAQTRSPIYENAEAASRIIRTQYREQRQQAGMTGSFQLSVLDSKTLFTGEGVLVHEAMRLLEEEDILFGTLRPHIEQLSQHVHGYLVPEDLFYIRYRASKKGEKTIGLLKYHFGALFDIKPIIHFHRGESQVIDKERGFDRTLIKLFDIVRHAIQQGLATPIINTSYAGDLEIIRHKRAFIDFERYARDHKIEVLLSVMSTAGGINVGPGAFALAYIAGPPLNIVGGTNSANAKPAPNPLASAMEEGSI</sequence>
<dbReference type="Pfam" id="PF02645">
    <property type="entry name" value="DegV"/>
    <property type="match status" value="1"/>
</dbReference>
<dbReference type="NCBIfam" id="TIGR00762">
    <property type="entry name" value="DegV"/>
    <property type="match status" value="1"/>
</dbReference>
<dbReference type="PANTHER" id="PTHR33434:SF2">
    <property type="entry name" value="FATTY ACID-BINDING PROTEIN TM_1468"/>
    <property type="match status" value="1"/>
</dbReference>
<evidence type="ECO:0000313" key="2">
    <source>
        <dbReference type="EMBL" id="CDH44979.1"/>
    </source>
</evidence>
<dbReference type="Proteomes" id="UP000019184">
    <property type="component" value="Unassembled WGS sequence"/>
</dbReference>
<evidence type="ECO:0000256" key="1">
    <source>
        <dbReference type="ARBA" id="ARBA00023121"/>
    </source>
</evidence>
<dbReference type="EMBL" id="CBTK010000113">
    <property type="protein sequence ID" value="CDH44979.1"/>
    <property type="molecule type" value="Genomic_DNA"/>
</dbReference>
<dbReference type="Gene3D" id="3.30.1180.10">
    <property type="match status" value="1"/>
</dbReference>
<protein>
    <recommendedName>
        <fullName evidence="4">DegV family protein</fullName>
    </recommendedName>
</protein>
<dbReference type="InterPro" id="IPR043168">
    <property type="entry name" value="DegV_C"/>
</dbReference>
<keyword evidence="3" id="KW-1185">Reference proteome</keyword>
<reference evidence="2 3" key="1">
    <citation type="journal article" date="2014" name="ISME J.">
        <title>Candidatus Competibacter-lineage genomes retrieved from metagenomes reveal functional metabolic diversity.</title>
        <authorList>
            <person name="McIlroy S.J."/>
            <person name="Albertsen M."/>
            <person name="Andresen E.K."/>
            <person name="Saunders A.M."/>
            <person name="Kristiansen R."/>
            <person name="Stokholm-Bjerregaard M."/>
            <person name="Nielsen K.L."/>
            <person name="Nielsen P.H."/>
        </authorList>
    </citation>
    <scope>NUCLEOTIDE SEQUENCE [LARGE SCALE GENOMIC DNA]</scope>
    <source>
        <strain evidence="2 3">Run_B_J11</strain>
    </source>
</reference>
<dbReference type="RefSeq" id="WP_051497619.1">
    <property type="nucleotide sequence ID" value="NZ_CBTK010000113.1"/>
</dbReference>
<dbReference type="PANTHER" id="PTHR33434">
    <property type="entry name" value="DEGV DOMAIN-CONTAINING PROTEIN DR_1986-RELATED"/>
    <property type="match status" value="1"/>
</dbReference>
<name>A0A7U7GBF0_9GAMM</name>
<dbReference type="InterPro" id="IPR003797">
    <property type="entry name" value="DegV"/>
</dbReference>
<dbReference type="Gene3D" id="3.40.50.10170">
    <property type="match status" value="1"/>
</dbReference>
<accession>A0A7U7GBF0</accession>
<dbReference type="PROSITE" id="PS51482">
    <property type="entry name" value="DEGV"/>
    <property type="match status" value="1"/>
</dbReference>
<gene>
    <name evidence="2" type="ORF">BN874_200049</name>
</gene>
<comment type="caution">
    <text evidence="2">The sequence shown here is derived from an EMBL/GenBank/DDBJ whole genome shotgun (WGS) entry which is preliminary data.</text>
</comment>
<proteinExistence type="predicted"/>
<keyword evidence="1" id="KW-0446">Lipid-binding</keyword>